<dbReference type="OrthoDB" id="9815614at2"/>
<keyword evidence="12" id="KW-1185">Reference proteome</keyword>
<evidence type="ECO:0000256" key="8">
    <source>
        <dbReference type="ARBA" id="ARBA00038436"/>
    </source>
</evidence>
<comment type="similarity">
    <text evidence="8">Belongs to the TRAP transporter small permease family.</text>
</comment>
<dbReference type="GO" id="GO:0015740">
    <property type="term" value="P:C4-dicarboxylate transport"/>
    <property type="evidence" value="ECO:0007669"/>
    <property type="project" value="TreeGrafter"/>
</dbReference>
<dbReference type="RefSeq" id="WP_147133631.1">
    <property type="nucleotide sequence ID" value="NZ_VOSC01000019.1"/>
</dbReference>
<evidence type="ECO:0000313" key="11">
    <source>
        <dbReference type="EMBL" id="TXE11840.1"/>
    </source>
</evidence>
<dbReference type="PANTHER" id="PTHR35011:SF2">
    <property type="entry name" value="2,3-DIKETO-L-GULONATE TRAP TRANSPORTER SMALL PERMEASE PROTEIN YIAM"/>
    <property type="match status" value="1"/>
</dbReference>
<sequence length="155" mass="17641">MTIKKGIGKFLKYGTLVSSFCFIAVTMAQVYARFFMESAPSWTEEAARFFFIYAMSFAAGLAMKGNYYVKFDVVYNKLNTKQKLVLNFIVSLLSILLFLILTYYALQFVNVGISERSPSVGFSMAIAFGSIVIMGVFITMYAIWDFIKHLKKLKQ</sequence>
<keyword evidence="5 9" id="KW-0812">Transmembrane</keyword>
<keyword evidence="7 9" id="KW-0472">Membrane</keyword>
<dbReference type="Pfam" id="PF04290">
    <property type="entry name" value="DctQ"/>
    <property type="match status" value="1"/>
</dbReference>
<evidence type="ECO:0000256" key="4">
    <source>
        <dbReference type="ARBA" id="ARBA00022519"/>
    </source>
</evidence>
<feature type="transmembrane region" description="Helical" evidence="9">
    <location>
        <begin position="84"/>
        <end position="106"/>
    </location>
</feature>
<feature type="transmembrane region" description="Helical" evidence="9">
    <location>
        <begin position="126"/>
        <end position="147"/>
    </location>
</feature>
<feature type="transmembrane region" description="Helical" evidence="9">
    <location>
        <begin position="12"/>
        <end position="34"/>
    </location>
</feature>
<organism evidence="11 12">
    <name type="scientific">Seonamhaeicola algicola</name>
    <dbReference type="NCBI Taxonomy" id="1719036"/>
    <lineage>
        <taxon>Bacteria</taxon>
        <taxon>Pseudomonadati</taxon>
        <taxon>Bacteroidota</taxon>
        <taxon>Flavobacteriia</taxon>
        <taxon>Flavobacteriales</taxon>
        <taxon>Flavobacteriaceae</taxon>
    </lineage>
</organism>
<gene>
    <name evidence="11" type="ORF">FUA26_07185</name>
</gene>
<evidence type="ECO:0000259" key="10">
    <source>
        <dbReference type="Pfam" id="PF04290"/>
    </source>
</evidence>
<feature type="transmembrane region" description="Helical" evidence="9">
    <location>
        <begin position="46"/>
        <end position="63"/>
    </location>
</feature>
<name>A0A5C7AT12_9FLAO</name>
<dbReference type="Proteomes" id="UP000321790">
    <property type="component" value="Unassembled WGS sequence"/>
</dbReference>
<keyword evidence="2" id="KW-0813">Transport</keyword>
<keyword evidence="6 9" id="KW-1133">Transmembrane helix</keyword>
<evidence type="ECO:0000256" key="3">
    <source>
        <dbReference type="ARBA" id="ARBA00022475"/>
    </source>
</evidence>
<dbReference type="AlphaFoldDB" id="A0A5C7AT12"/>
<evidence type="ECO:0000256" key="1">
    <source>
        <dbReference type="ARBA" id="ARBA00004429"/>
    </source>
</evidence>
<dbReference type="GO" id="GO:0005886">
    <property type="term" value="C:plasma membrane"/>
    <property type="evidence" value="ECO:0007669"/>
    <property type="project" value="UniProtKB-SubCell"/>
</dbReference>
<comment type="subcellular location">
    <subcellularLocation>
        <location evidence="1">Cell inner membrane</location>
        <topology evidence="1">Multi-pass membrane protein</topology>
    </subcellularLocation>
</comment>
<evidence type="ECO:0000256" key="5">
    <source>
        <dbReference type="ARBA" id="ARBA00022692"/>
    </source>
</evidence>
<evidence type="ECO:0000256" key="9">
    <source>
        <dbReference type="SAM" id="Phobius"/>
    </source>
</evidence>
<protein>
    <submittedName>
        <fullName evidence="11">TRAP transporter small permease</fullName>
    </submittedName>
</protein>
<proteinExistence type="inferred from homology"/>
<evidence type="ECO:0000256" key="6">
    <source>
        <dbReference type="ARBA" id="ARBA00022989"/>
    </source>
</evidence>
<keyword evidence="4" id="KW-0997">Cell inner membrane</keyword>
<evidence type="ECO:0000313" key="12">
    <source>
        <dbReference type="Proteomes" id="UP000321790"/>
    </source>
</evidence>
<comment type="caution">
    <text evidence="11">The sequence shown here is derived from an EMBL/GenBank/DDBJ whole genome shotgun (WGS) entry which is preliminary data.</text>
</comment>
<dbReference type="InterPro" id="IPR007387">
    <property type="entry name" value="TRAP_DctQ"/>
</dbReference>
<feature type="domain" description="Tripartite ATP-independent periplasmic transporters DctQ component" evidence="10">
    <location>
        <begin position="23"/>
        <end position="150"/>
    </location>
</feature>
<dbReference type="InterPro" id="IPR055348">
    <property type="entry name" value="DctQ"/>
</dbReference>
<dbReference type="GO" id="GO:0022857">
    <property type="term" value="F:transmembrane transporter activity"/>
    <property type="evidence" value="ECO:0007669"/>
    <property type="project" value="TreeGrafter"/>
</dbReference>
<dbReference type="EMBL" id="VOSC01000019">
    <property type="protein sequence ID" value="TXE11840.1"/>
    <property type="molecule type" value="Genomic_DNA"/>
</dbReference>
<reference evidence="12" key="1">
    <citation type="submission" date="2019-08" db="EMBL/GenBank/DDBJ databases">
        <title>Seonamhaeicola sediminis sp. nov., isolated from marine sediment.</title>
        <authorList>
            <person name="Cao W.R."/>
        </authorList>
    </citation>
    <scope>NUCLEOTIDE SEQUENCE [LARGE SCALE GENOMIC DNA]</scope>
    <source>
        <strain evidence="12">Gy8</strain>
    </source>
</reference>
<keyword evidence="3" id="KW-1003">Cell membrane</keyword>
<accession>A0A5C7AT12</accession>
<evidence type="ECO:0000256" key="7">
    <source>
        <dbReference type="ARBA" id="ARBA00023136"/>
    </source>
</evidence>
<dbReference type="PANTHER" id="PTHR35011">
    <property type="entry name" value="2,3-DIKETO-L-GULONATE TRAP TRANSPORTER SMALL PERMEASE PROTEIN YIAM"/>
    <property type="match status" value="1"/>
</dbReference>
<evidence type="ECO:0000256" key="2">
    <source>
        <dbReference type="ARBA" id="ARBA00022448"/>
    </source>
</evidence>